<name>A0AAV9HCT3_9PEZI</name>
<gene>
    <name evidence="5" type="ORF">QBC42DRAFT_24162</name>
</gene>
<evidence type="ECO:0000256" key="2">
    <source>
        <dbReference type="ARBA" id="ARBA00022729"/>
    </source>
</evidence>
<evidence type="ECO:0000256" key="4">
    <source>
        <dbReference type="SAM" id="SignalP"/>
    </source>
</evidence>
<evidence type="ECO:0000313" key="6">
    <source>
        <dbReference type="Proteomes" id="UP001321749"/>
    </source>
</evidence>
<feature type="chain" id="PRO_5043698535" evidence="4">
    <location>
        <begin position="20"/>
        <end position="300"/>
    </location>
</feature>
<dbReference type="InterPro" id="IPR021884">
    <property type="entry name" value="Ice-bd_prot"/>
</dbReference>
<organism evidence="5 6">
    <name type="scientific">Cladorrhinum samala</name>
    <dbReference type="NCBI Taxonomy" id="585594"/>
    <lineage>
        <taxon>Eukaryota</taxon>
        <taxon>Fungi</taxon>
        <taxon>Dikarya</taxon>
        <taxon>Ascomycota</taxon>
        <taxon>Pezizomycotina</taxon>
        <taxon>Sordariomycetes</taxon>
        <taxon>Sordariomycetidae</taxon>
        <taxon>Sordariales</taxon>
        <taxon>Podosporaceae</taxon>
        <taxon>Cladorrhinum</taxon>
    </lineage>
</organism>
<feature type="compositionally biased region" description="Basic and acidic residues" evidence="3">
    <location>
        <begin position="269"/>
        <end position="278"/>
    </location>
</feature>
<dbReference type="Pfam" id="PF11999">
    <property type="entry name" value="Ice_binding"/>
    <property type="match status" value="1"/>
</dbReference>
<accession>A0AAV9HCT3</accession>
<comment type="similarity">
    <text evidence="1">Belongs to the ice-binding protein family.</text>
</comment>
<reference evidence="5" key="2">
    <citation type="submission" date="2023-06" db="EMBL/GenBank/DDBJ databases">
        <authorList>
            <consortium name="Lawrence Berkeley National Laboratory"/>
            <person name="Mondo S.J."/>
            <person name="Hensen N."/>
            <person name="Bonometti L."/>
            <person name="Westerberg I."/>
            <person name="Brannstrom I.O."/>
            <person name="Guillou S."/>
            <person name="Cros-Aarteil S."/>
            <person name="Calhoun S."/>
            <person name="Haridas S."/>
            <person name="Kuo A."/>
            <person name="Pangilinan J."/>
            <person name="Riley R."/>
            <person name="Labutti K."/>
            <person name="Andreopoulos B."/>
            <person name="Lipzen A."/>
            <person name="Chen C."/>
            <person name="Yanf M."/>
            <person name="Daum C."/>
            <person name="Ng V."/>
            <person name="Clum A."/>
            <person name="Steindorff A."/>
            <person name="Ohm R."/>
            <person name="Martin F."/>
            <person name="Silar P."/>
            <person name="Natvig D."/>
            <person name="Lalanne C."/>
            <person name="Gautier V."/>
            <person name="Ament-Velasquez S.L."/>
            <person name="Kruys A."/>
            <person name="Hutchinson M.I."/>
            <person name="Powell A.J."/>
            <person name="Barry K."/>
            <person name="Miller A.N."/>
            <person name="Grigoriev I.V."/>
            <person name="Debuchy R."/>
            <person name="Gladieux P."/>
            <person name="Thoren M.H."/>
            <person name="Johannesson H."/>
        </authorList>
    </citation>
    <scope>NUCLEOTIDE SEQUENCE</scope>
    <source>
        <strain evidence="5">PSN324</strain>
    </source>
</reference>
<comment type="caution">
    <text evidence="5">The sequence shown here is derived from an EMBL/GenBank/DDBJ whole genome shotgun (WGS) entry which is preliminary data.</text>
</comment>
<proteinExistence type="inferred from homology"/>
<keyword evidence="2 4" id="KW-0732">Signal</keyword>
<dbReference type="EMBL" id="MU865071">
    <property type="protein sequence ID" value="KAK4458382.1"/>
    <property type="molecule type" value="Genomic_DNA"/>
</dbReference>
<evidence type="ECO:0000256" key="1">
    <source>
        <dbReference type="ARBA" id="ARBA00005445"/>
    </source>
</evidence>
<reference evidence="5" key="1">
    <citation type="journal article" date="2023" name="Mol. Phylogenet. Evol.">
        <title>Genome-scale phylogeny and comparative genomics of the fungal order Sordariales.</title>
        <authorList>
            <person name="Hensen N."/>
            <person name="Bonometti L."/>
            <person name="Westerberg I."/>
            <person name="Brannstrom I.O."/>
            <person name="Guillou S."/>
            <person name="Cros-Aarteil S."/>
            <person name="Calhoun S."/>
            <person name="Haridas S."/>
            <person name="Kuo A."/>
            <person name="Mondo S."/>
            <person name="Pangilinan J."/>
            <person name="Riley R."/>
            <person name="LaButti K."/>
            <person name="Andreopoulos B."/>
            <person name="Lipzen A."/>
            <person name="Chen C."/>
            <person name="Yan M."/>
            <person name="Daum C."/>
            <person name="Ng V."/>
            <person name="Clum A."/>
            <person name="Steindorff A."/>
            <person name="Ohm R.A."/>
            <person name="Martin F."/>
            <person name="Silar P."/>
            <person name="Natvig D.O."/>
            <person name="Lalanne C."/>
            <person name="Gautier V."/>
            <person name="Ament-Velasquez S.L."/>
            <person name="Kruys A."/>
            <person name="Hutchinson M.I."/>
            <person name="Powell A.J."/>
            <person name="Barry K."/>
            <person name="Miller A.N."/>
            <person name="Grigoriev I.V."/>
            <person name="Debuchy R."/>
            <person name="Gladieux P."/>
            <person name="Hiltunen Thoren M."/>
            <person name="Johannesson H."/>
        </authorList>
    </citation>
    <scope>NUCLEOTIDE SEQUENCE</scope>
    <source>
        <strain evidence="5">PSN324</strain>
    </source>
</reference>
<evidence type="ECO:0000313" key="5">
    <source>
        <dbReference type="EMBL" id="KAK4458382.1"/>
    </source>
</evidence>
<feature type="compositionally biased region" description="Acidic residues" evidence="3">
    <location>
        <begin position="279"/>
        <end position="289"/>
    </location>
</feature>
<sequence>MAKFQYGGLALGLIQAVSALATGLAPVPLVDLKAANPFAVLSRVGVTGGSILEYSQSVVIGDIGLAPPGNSENFYFAPPNRHIGADHNQADPLSSIAYNDFVAAYNNAQGRPATRTLNGNLGGGLIITPGVYQWTGGPRDSTRAEGVLTFDAKNDPKAVFIVKIPNSLIATGLGGNRLTTVLKGGANPCRIFWVVGDSVTLTSAVFVGTILANKDITVNPASKIAGALYSVQGSVAIYNSLVVHKGCDLEKPAGKQGPSDKWGPEDEEKWDRLSKWEGEEWWTDDEENNWDQWEKWDKEE</sequence>
<dbReference type="AlphaFoldDB" id="A0AAV9HCT3"/>
<protein>
    <submittedName>
        <fullName evidence="5">Uncharacterized protein</fullName>
    </submittedName>
</protein>
<evidence type="ECO:0000256" key="3">
    <source>
        <dbReference type="SAM" id="MobiDB-lite"/>
    </source>
</evidence>
<feature type="region of interest" description="Disordered" evidence="3">
    <location>
        <begin position="252"/>
        <end position="300"/>
    </location>
</feature>
<dbReference type="Proteomes" id="UP001321749">
    <property type="component" value="Unassembled WGS sequence"/>
</dbReference>
<feature type="signal peptide" evidence="4">
    <location>
        <begin position="1"/>
        <end position="19"/>
    </location>
</feature>
<keyword evidence="6" id="KW-1185">Reference proteome</keyword>